<dbReference type="SMART" id="SM00612">
    <property type="entry name" value="Kelch"/>
    <property type="match status" value="4"/>
</dbReference>
<feature type="compositionally biased region" description="Basic and acidic residues" evidence="5">
    <location>
        <begin position="379"/>
        <end position="388"/>
    </location>
</feature>
<keyword evidence="7" id="KW-1185">Reference proteome</keyword>
<dbReference type="InterPro" id="IPR052124">
    <property type="entry name" value="Rab9_kelch_effector"/>
</dbReference>
<dbReference type="Gene3D" id="2.120.10.80">
    <property type="entry name" value="Kelch-type beta propeller"/>
    <property type="match status" value="2"/>
</dbReference>
<evidence type="ECO:0000256" key="4">
    <source>
        <dbReference type="ARBA" id="ARBA00039295"/>
    </source>
</evidence>
<reference evidence="6" key="1">
    <citation type="submission" date="2021-04" db="EMBL/GenBank/DDBJ databases">
        <authorList>
            <consortium name="Molecular Ecology Group"/>
        </authorList>
    </citation>
    <scope>NUCLEOTIDE SEQUENCE</scope>
</reference>
<comment type="function">
    <text evidence="3">Rab9 effector required for endosome to trans-Golgi network (TGN) transport.</text>
</comment>
<dbReference type="Proteomes" id="UP000678393">
    <property type="component" value="Unassembled WGS sequence"/>
</dbReference>
<name>A0A8S3ZFF2_9EUPU</name>
<evidence type="ECO:0000256" key="1">
    <source>
        <dbReference type="ARBA" id="ARBA00022441"/>
    </source>
</evidence>
<dbReference type="SUPFAM" id="SSF50965">
    <property type="entry name" value="Galactose oxidase, central domain"/>
    <property type="match status" value="1"/>
</dbReference>
<accession>A0A8S3ZFF2</accession>
<protein>
    <recommendedName>
        <fullName evidence="4">Rab9 effector protein with kelch motifs</fullName>
    </recommendedName>
</protein>
<dbReference type="Pfam" id="PF24681">
    <property type="entry name" value="Kelch_KLHDC2_KLHL20_DRC7"/>
    <property type="match status" value="1"/>
</dbReference>
<dbReference type="InterPro" id="IPR006652">
    <property type="entry name" value="Kelch_1"/>
</dbReference>
<evidence type="ECO:0000313" key="7">
    <source>
        <dbReference type="Proteomes" id="UP000678393"/>
    </source>
</evidence>
<gene>
    <name evidence="6" type="ORF">CUNI_LOCUS11354</name>
</gene>
<comment type="caution">
    <text evidence="6">The sequence shown here is derived from an EMBL/GenBank/DDBJ whole genome shotgun (WGS) entry which is preliminary data.</text>
</comment>
<evidence type="ECO:0000256" key="5">
    <source>
        <dbReference type="SAM" id="MobiDB-lite"/>
    </source>
</evidence>
<dbReference type="PANTHER" id="PTHR46647">
    <property type="entry name" value="RAB9 EFFECTOR PROTEIN WITH KELCH MOTIFS"/>
    <property type="match status" value="1"/>
</dbReference>
<keyword evidence="2" id="KW-0677">Repeat</keyword>
<dbReference type="EMBL" id="CAJHNH020002168">
    <property type="protein sequence ID" value="CAG5125796.1"/>
    <property type="molecule type" value="Genomic_DNA"/>
</dbReference>
<dbReference type="AlphaFoldDB" id="A0A8S3ZFF2"/>
<evidence type="ECO:0000313" key="6">
    <source>
        <dbReference type="EMBL" id="CAG5125796.1"/>
    </source>
</evidence>
<organism evidence="6 7">
    <name type="scientific">Candidula unifasciata</name>
    <dbReference type="NCBI Taxonomy" id="100452"/>
    <lineage>
        <taxon>Eukaryota</taxon>
        <taxon>Metazoa</taxon>
        <taxon>Spiralia</taxon>
        <taxon>Lophotrochozoa</taxon>
        <taxon>Mollusca</taxon>
        <taxon>Gastropoda</taxon>
        <taxon>Heterobranchia</taxon>
        <taxon>Euthyneura</taxon>
        <taxon>Panpulmonata</taxon>
        <taxon>Eupulmonata</taxon>
        <taxon>Stylommatophora</taxon>
        <taxon>Helicina</taxon>
        <taxon>Helicoidea</taxon>
        <taxon>Geomitridae</taxon>
        <taxon>Candidula</taxon>
    </lineage>
</organism>
<proteinExistence type="predicted"/>
<keyword evidence="1" id="KW-0880">Kelch repeat</keyword>
<dbReference type="InterPro" id="IPR015915">
    <property type="entry name" value="Kelch-typ_b-propeller"/>
</dbReference>
<evidence type="ECO:0000256" key="2">
    <source>
        <dbReference type="ARBA" id="ARBA00022737"/>
    </source>
</evidence>
<evidence type="ECO:0000256" key="3">
    <source>
        <dbReference type="ARBA" id="ARBA00037224"/>
    </source>
</evidence>
<dbReference type="PANTHER" id="PTHR46647:SF1">
    <property type="entry name" value="RAB9 EFFECTOR PROTEIN WITH KELCH MOTIFS"/>
    <property type="match status" value="1"/>
</dbReference>
<dbReference type="OrthoDB" id="10251809at2759"/>
<dbReference type="InterPro" id="IPR011043">
    <property type="entry name" value="Gal_Oxase/kelch_b-propeller"/>
</dbReference>
<sequence>MELHPVLELGCAPSPNWWYVLSLSGEGPSMRVGHSATFVSALHTDEHDKVFIIGGANPEQVFSEVYILDLHLRSWDTLEASGFRGRYEHAAFQVENHPGMIFVFGGATQTGSLNDVQSLDVSAGMWSNVEVSGTPPAPRTHHSSSVIGPKVYFYSGGHQGADPVGDRRLHCLDTSTMTWFNMAPLGEPPKPRHGHLMVSCNSRIFLHGGMSGSTFYDDLHIFDANRNSWSLVKRKKTFPSPRAAHGGVVHNKEIYLFGGMNKNGALADGYKLNTENNSWSKIEFEKPTPPNRLDFAMCTIKLKVPVHSSTSQQDLQTDLTSACSKTLQVLERELKPGSASSRDSLSDSDIKDEVPCSHEVSAIIEGQQLSTDDTCSGETSEKDNKGTETEVSLILINGGMDTQGEIFDDTLVLLLPAGTH</sequence>
<feature type="region of interest" description="Disordered" evidence="5">
    <location>
        <begin position="361"/>
        <end position="388"/>
    </location>
</feature>
<feature type="compositionally biased region" description="Polar residues" evidence="5">
    <location>
        <begin position="367"/>
        <end position="378"/>
    </location>
</feature>